<dbReference type="HOGENOM" id="CLU_3002153_0_0_1"/>
<accession>A0A0C9ZME8</accession>
<name>A0A0C9ZME8_9AGAM</name>
<dbReference type="Proteomes" id="UP000054018">
    <property type="component" value="Unassembled WGS sequence"/>
</dbReference>
<reference evidence="1 2" key="1">
    <citation type="submission" date="2014-04" db="EMBL/GenBank/DDBJ databases">
        <authorList>
            <consortium name="DOE Joint Genome Institute"/>
            <person name="Kuo A."/>
            <person name="Kohler A."/>
            <person name="Costa M.D."/>
            <person name="Nagy L.G."/>
            <person name="Floudas D."/>
            <person name="Copeland A."/>
            <person name="Barry K.W."/>
            <person name="Cichocki N."/>
            <person name="Veneault-Fourrey C."/>
            <person name="LaButti K."/>
            <person name="Lindquist E.A."/>
            <person name="Lipzen A."/>
            <person name="Lundell T."/>
            <person name="Morin E."/>
            <person name="Murat C."/>
            <person name="Sun H."/>
            <person name="Tunlid A."/>
            <person name="Henrissat B."/>
            <person name="Grigoriev I.V."/>
            <person name="Hibbett D.S."/>
            <person name="Martin F."/>
            <person name="Nordberg H.P."/>
            <person name="Cantor M.N."/>
            <person name="Hua S.X."/>
        </authorList>
    </citation>
    <scope>NUCLEOTIDE SEQUENCE [LARGE SCALE GENOMIC DNA]</scope>
    <source>
        <strain evidence="1 2">441</strain>
    </source>
</reference>
<organism evidence="1 2">
    <name type="scientific">Pisolithus microcarpus 441</name>
    <dbReference type="NCBI Taxonomy" id="765257"/>
    <lineage>
        <taxon>Eukaryota</taxon>
        <taxon>Fungi</taxon>
        <taxon>Dikarya</taxon>
        <taxon>Basidiomycota</taxon>
        <taxon>Agaricomycotina</taxon>
        <taxon>Agaricomycetes</taxon>
        <taxon>Agaricomycetidae</taxon>
        <taxon>Boletales</taxon>
        <taxon>Sclerodermatineae</taxon>
        <taxon>Pisolithaceae</taxon>
        <taxon>Pisolithus</taxon>
    </lineage>
</organism>
<evidence type="ECO:0000313" key="2">
    <source>
        <dbReference type="Proteomes" id="UP000054018"/>
    </source>
</evidence>
<feature type="non-terminal residue" evidence="1">
    <location>
        <position position="57"/>
    </location>
</feature>
<reference evidence="2" key="2">
    <citation type="submission" date="2015-01" db="EMBL/GenBank/DDBJ databases">
        <title>Evolutionary Origins and Diversification of the Mycorrhizal Mutualists.</title>
        <authorList>
            <consortium name="DOE Joint Genome Institute"/>
            <consortium name="Mycorrhizal Genomics Consortium"/>
            <person name="Kohler A."/>
            <person name="Kuo A."/>
            <person name="Nagy L.G."/>
            <person name="Floudas D."/>
            <person name="Copeland A."/>
            <person name="Barry K.W."/>
            <person name="Cichocki N."/>
            <person name="Veneault-Fourrey C."/>
            <person name="LaButti K."/>
            <person name="Lindquist E.A."/>
            <person name="Lipzen A."/>
            <person name="Lundell T."/>
            <person name="Morin E."/>
            <person name="Murat C."/>
            <person name="Riley R."/>
            <person name="Ohm R."/>
            <person name="Sun H."/>
            <person name="Tunlid A."/>
            <person name="Henrissat B."/>
            <person name="Grigoriev I.V."/>
            <person name="Hibbett D.S."/>
            <person name="Martin F."/>
        </authorList>
    </citation>
    <scope>NUCLEOTIDE SEQUENCE [LARGE SCALE GENOMIC DNA]</scope>
    <source>
        <strain evidence="2">441</strain>
    </source>
</reference>
<sequence length="57" mass="6187">MATANVNMVCTVAPRKALKHGEKKAHQLLFLGISWSVPPTRTSAPSWPQASPYIRAA</sequence>
<gene>
    <name evidence="1" type="ORF">PISMIDRAFT_679216</name>
</gene>
<evidence type="ECO:0000313" key="1">
    <source>
        <dbReference type="EMBL" id="KIK23507.1"/>
    </source>
</evidence>
<dbReference type="AlphaFoldDB" id="A0A0C9ZME8"/>
<keyword evidence="2" id="KW-1185">Reference proteome</keyword>
<dbReference type="EMBL" id="KN833725">
    <property type="protein sequence ID" value="KIK23507.1"/>
    <property type="molecule type" value="Genomic_DNA"/>
</dbReference>
<protein>
    <submittedName>
        <fullName evidence="1">Uncharacterized protein</fullName>
    </submittedName>
</protein>
<proteinExistence type="predicted"/>